<name>A0A101RV04_9ACTN</name>
<reference evidence="1 2" key="1">
    <citation type="submission" date="2015-10" db="EMBL/GenBank/DDBJ databases">
        <title>Draft genome sequence of Streptomyces canus DSM 40017, type strain for the species Streptomyces canus.</title>
        <authorList>
            <person name="Ruckert C."/>
            <person name="Winkler A."/>
            <person name="Kalinowski J."/>
            <person name="Kampfer P."/>
            <person name="Glaeser S."/>
        </authorList>
    </citation>
    <scope>NUCLEOTIDE SEQUENCE [LARGE SCALE GENOMIC DNA]</scope>
    <source>
        <strain evidence="1 2">DSM 40017</strain>
    </source>
</reference>
<dbReference type="AlphaFoldDB" id="A0A101RV04"/>
<evidence type="ECO:0000313" key="2">
    <source>
        <dbReference type="Proteomes" id="UP000053669"/>
    </source>
</evidence>
<evidence type="ECO:0000313" key="1">
    <source>
        <dbReference type="EMBL" id="KUN62237.1"/>
    </source>
</evidence>
<dbReference type="EMBL" id="LMWU01000039">
    <property type="protein sequence ID" value="KUN62237.1"/>
    <property type="molecule type" value="Genomic_DNA"/>
</dbReference>
<dbReference type="Proteomes" id="UP000053669">
    <property type="component" value="Unassembled WGS sequence"/>
</dbReference>
<organism evidence="1 2">
    <name type="scientific">Streptomyces canus</name>
    <dbReference type="NCBI Taxonomy" id="58343"/>
    <lineage>
        <taxon>Bacteria</taxon>
        <taxon>Bacillati</taxon>
        <taxon>Actinomycetota</taxon>
        <taxon>Actinomycetes</taxon>
        <taxon>Kitasatosporales</taxon>
        <taxon>Streptomycetaceae</taxon>
        <taxon>Streptomyces</taxon>
        <taxon>Streptomyces aurantiacus group</taxon>
    </lineage>
</organism>
<proteinExistence type="predicted"/>
<evidence type="ECO:0008006" key="3">
    <source>
        <dbReference type="Google" id="ProtNLM"/>
    </source>
</evidence>
<gene>
    <name evidence="1" type="ORF">AQJ46_33600</name>
</gene>
<comment type="caution">
    <text evidence="1">The sequence shown here is derived from an EMBL/GenBank/DDBJ whole genome shotgun (WGS) entry which is preliminary data.</text>
</comment>
<accession>A0A101RV04</accession>
<protein>
    <recommendedName>
        <fullName evidence="3">Transposase</fullName>
    </recommendedName>
</protein>
<sequence length="93" mass="10362">MLGTGIGRGYDSKRTRELLDEIGFDAQIACKGMPAPIQIGKRWVVERTNSWMNGFAKSAAAPDRNAQVIDFYGWARWHSPPPTRSSAYARAHP</sequence>